<dbReference type="Gene3D" id="3.80.10.10">
    <property type="entry name" value="Ribonuclease Inhibitor"/>
    <property type="match status" value="2"/>
</dbReference>
<name>A0A174TKT6_PARDI</name>
<dbReference type="Proteomes" id="UP000095332">
    <property type="component" value="Unassembled WGS sequence"/>
</dbReference>
<reference evidence="5 6" key="2">
    <citation type="journal article" date="2019" name="Nat. Med.">
        <title>A library of human gut bacterial isolates paired with longitudinal multiomics data enables mechanistic microbiome research.</title>
        <authorList>
            <person name="Poyet M."/>
            <person name="Groussin M."/>
            <person name="Gibbons S.M."/>
            <person name="Avila-Pacheco J."/>
            <person name="Jiang X."/>
            <person name="Kearney S.M."/>
            <person name="Perrotta A.R."/>
            <person name="Berdy B."/>
            <person name="Zhao S."/>
            <person name="Lieberman T.D."/>
            <person name="Swanson P.K."/>
            <person name="Smith M."/>
            <person name="Roesemann S."/>
            <person name="Alexander J.E."/>
            <person name="Rich S.A."/>
            <person name="Livny J."/>
            <person name="Vlamakis H."/>
            <person name="Clish C."/>
            <person name="Bullock K."/>
            <person name="Deik A."/>
            <person name="Scott J."/>
            <person name="Pierce K.A."/>
            <person name="Xavier R.J."/>
            <person name="Alm E.J."/>
        </authorList>
    </citation>
    <scope>NUCLEOTIDE SEQUENCE [LARGE SCALE GENOMIC DNA]</scope>
    <source>
        <strain evidence="3 6">BIOML-A10</strain>
        <strain evidence="2 5">BIOML-A11</strain>
    </source>
</reference>
<dbReference type="Proteomes" id="UP000450599">
    <property type="component" value="Unassembled WGS sequence"/>
</dbReference>
<evidence type="ECO:0000313" key="3">
    <source>
        <dbReference type="EMBL" id="MRZ06106.1"/>
    </source>
</evidence>
<reference evidence="1 4" key="1">
    <citation type="submission" date="2015-09" db="EMBL/GenBank/DDBJ databases">
        <authorList>
            <consortium name="Pathogen Informatics"/>
        </authorList>
    </citation>
    <scope>NUCLEOTIDE SEQUENCE [LARGE SCALE GENOMIC DNA]</scope>
    <source>
        <strain evidence="1 4">2789STDY5834948</strain>
    </source>
</reference>
<dbReference type="RefSeq" id="WP_154398101.1">
    <property type="nucleotide sequence ID" value="NZ_CZBM01000004.1"/>
</dbReference>
<accession>A0A174TKT6</accession>
<evidence type="ECO:0000313" key="5">
    <source>
        <dbReference type="Proteomes" id="UP000450599"/>
    </source>
</evidence>
<sequence length="1458" mass="163498">MKQIYLCLLWLGGVLMSLLPINIFAQTSIEIDDGRNSYSSSYPMDWSFATHRSQSYYAADLLNLPKGSKITSISYMYETDMKDLGTGGDLKISLGELPAMPSKSEFSEKITLVYQGKHNLETAVDGYRVEKKVTYTFQTPYTYQGGCLVVDVSNQDSPRSLTGNIYFKSISTAEPACLCLREERYAFYASMPSIAFTVEPPSSDPILYVRYNQRTYNYGYIAGSASYDLPITNLGKNDLHITKSESSIFTVDAVTVKAGEKKLVPIKVKPKPETSFLEKLTIQSDGGSAVLSLSGTTWKVTPSSAQVELSESKRLSSYGLDFSIQELSILGEMQRDDWRYLYDNFNNLRHLDLSSASYWTDNFPSYSFSQKMASANTLEYLSLPQNIKFIYSDGVSSLQLSKLKHLVLPVSLESFSESLSNYLYLSSVVFLSPKAPSMNAVSDQTLKVYVPKDAIDIYKNQSAFRKINISPITQAVMDGAKEVIETGSGVLKIEDDNESSTSFLIDYRESKTHTQLFYPKKILGLSAGTKIKSISFFGRVNNNEGKPENGTMRIACKEYNGEKPTSGFVDMGTGTVYYEGSDNLDFTNTDGEQMITYVFNTPYEYKGGCLVLDLLSTTQNVTSESVYVYFKYNQIEDIYQLVSENEDPPHIEEWAKPNVQFEYTNNTAPLISISGDSRKAVLGYTPVGSVAPIKYVKVRNQGASDLTISKLSGVTAFSLMKSVTIPAGSLDIIGLRYEPNERGSHSEKGLLESNGGNVRLLLQGTTYRQAPYWTQLEVTQEYPLDRLLSDLGAKRDTITALSISGNLTSNDWSTLRNERYSLPSLRCLDLSTSTLPDNYLDQYGLFDYSFFQRLEQFALPSNIQSVNNLFNCTSLTKLILPVGIEDAYNTKFPEQLTNLIIFAPTPPSVNSNDLQYIQKVYVPENRVDAYNNSWEWRNKEILPITDEILGGAWTPGRRTVTIRQDVVYDANNYPKDSLNIKISPDPNKGYPTVSLESDVPLLIDTLILRNELGYRNAYSEDGLYDESESYYSSFINHSVDAKLNVAGYEMQLYPWRWNYLSFPFDVPLADLKIEPISEYDTNPSFIIRYYDGNVRATNGIGDSWKDVVSGDVLKAGKGYIVQTDHRAICSIMSDTKQALHSFMGEQSIKVSLDTYASNRIEDQSWNLVGNPFPSFFNIHYIEYNAPIVVWNGDGYIALSVKDDDYALRPLEAFFTQKPDEKSDLLFQPAGRQINSYIADQGNLRSSSFSSRRIINLVLKGDTYTDKSRVVINPEARIEYELTCDAVKWMSPKAEIPQLYSLDGSDRRYAINERPEGSGRIALGVYIGKVGTYELALPEGINGQSIILKDKYLNKEVDLSLKNYSFQAEEGTFNDRFELLLSSGVVTGTEAPEDQQGMAYAQDGNLVVEALAGTPVTVYSYTGVPLINHTMNQSRWITSLSTGFYLVRIGDHTYKVIMH</sequence>
<organism evidence="1 4">
    <name type="scientific">Parabacteroides distasonis</name>
    <dbReference type="NCBI Taxonomy" id="823"/>
    <lineage>
        <taxon>Bacteria</taxon>
        <taxon>Pseudomonadati</taxon>
        <taxon>Bacteroidota</taxon>
        <taxon>Bacteroidia</taxon>
        <taxon>Bacteroidales</taxon>
        <taxon>Tannerellaceae</taxon>
        <taxon>Parabacteroides</taxon>
    </lineage>
</organism>
<dbReference type="Proteomes" id="UP000471216">
    <property type="component" value="Unassembled WGS sequence"/>
</dbReference>
<dbReference type="InterPro" id="IPR013783">
    <property type="entry name" value="Ig-like_fold"/>
</dbReference>
<protein>
    <recommendedName>
        <fullName evidence="7">Leucine-rich repeat domain-containing protein</fullName>
    </recommendedName>
</protein>
<dbReference type="Gene3D" id="2.60.40.10">
    <property type="entry name" value="Immunoglobulins"/>
    <property type="match status" value="1"/>
</dbReference>
<dbReference type="EMBL" id="CZBM01000004">
    <property type="protein sequence ID" value="CUQ08448.1"/>
    <property type="molecule type" value="Genomic_DNA"/>
</dbReference>
<evidence type="ECO:0000313" key="2">
    <source>
        <dbReference type="EMBL" id="MRY84770.1"/>
    </source>
</evidence>
<proteinExistence type="predicted"/>
<dbReference type="InterPro" id="IPR032675">
    <property type="entry name" value="LRR_dom_sf"/>
</dbReference>
<evidence type="ECO:0008006" key="7">
    <source>
        <dbReference type="Google" id="ProtNLM"/>
    </source>
</evidence>
<gene>
    <name evidence="1" type="ORF">ERS852560_01379</name>
    <name evidence="3" type="ORF">GKD54_07725</name>
    <name evidence="2" type="ORF">GKD58_10975</name>
</gene>
<evidence type="ECO:0000313" key="1">
    <source>
        <dbReference type="EMBL" id="CUQ08448.1"/>
    </source>
</evidence>
<dbReference type="SUPFAM" id="SSF52058">
    <property type="entry name" value="L domain-like"/>
    <property type="match status" value="1"/>
</dbReference>
<evidence type="ECO:0000313" key="4">
    <source>
        <dbReference type="Proteomes" id="UP000095332"/>
    </source>
</evidence>
<dbReference type="EMBL" id="WKMX01000006">
    <property type="protein sequence ID" value="MRZ06106.1"/>
    <property type="molecule type" value="Genomic_DNA"/>
</dbReference>
<evidence type="ECO:0000313" key="6">
    <source>
        <dbReference type="Proteomes" id="UP000471216"/>
    </source>
</evidence>
<dbReference type="EMBL" id="WKMW01000009">
    <property type="protein sequence ID" value="MRY84770.1"/>
    <property type="molecule type" value="Genomic_DNA"/>
</dbReference>